<reference evidence="2 3" key="1">
    <citation type="submission" date="2015-11" db="EMBL/GenBank/DDBJ databases">
        <authorList>
            <person name="Lee I.Y."/>
            <person name="Guerrero C.A."/>
            <person name="Bowman C.A."/>
            <person name="Russell D.A."/>
            <person name="Pope W.H."/>
            <person name="Jacobs-Sera D."/>
            <person name="Hendrix R.W."/>
            <person name="Hatfull G.F."/>
        </authorList>
    </citation>
    <scope>NUCLEOTIDE SEQUENCE [LARGE SCALE GENOMIC DNA]</scope>
</reference>
<name>A0A0U4K1Z0_9CAUD</name>
<dbReference type="Proteomes" id="UP000221143">
    <property type="component" value="Segment"/>
</dbReference>
<feature type="region of interest" description="Disordered" evidence="1">
    <location>
        <begin position="141"/>
        <end position="172"/>
    </location>
</feature>
<proteinExistence type="predicted"/>
<evidence type="ECO:0000256" key="1">
    <source>
        <dbReference type="SAM" id="MobiDB-lite"/>
    </source>
</evidence>
<accession>A0A0U4K1Z0</accession>
<dbReference type="EMBL" id="KU160668">
    <property type="protein sequence ID" value="ALY10498.1"/>
    <property type="molecule type" value="Genomic_DNA"/>
</dbReference>
<feature type="compositionally biased region" description="Basic and acidic residues" evidence="1">
    <location>
        <begin position="147"/>
        <end position="172"/>
    </location>
</feature>
<evidence type="ECO:0000313" key="2">
    <source>
        <dbReference type="EMBL" id="ALY10498.1"/>
    </source>
</evidence>
<sequence>MTRILTPNEYEAATMEIRRLQTAIAERRLQLLRAAIQKLNTPIGHKREEKRAEVTAAAYKRTIVVAERVALDEIRNPYESAELGRARLAAAVAELYRKPQGAAAHKPSATTPTPGITHGLRAYRKKLCKCDECRAANAAARRKYKANAKEREKREQQDHTAKQHTDQTTEAA</sequence>
<protein>
    <submittedName>
        <fullName evidence="2">Uncharacterized protein</fullName>
    </submittedName>
</protein>
<evidence type="ECO:0000313" key="3">
    <source>
        <dbReference type="Proteomes" id="UP000221143"/>
    </source>
</evidence>
<organism evidence="2 3">
    <name type="scientific">Arthrobacter phage TaeYoung</name>
    <dbReference type="NCBI Taxonomy" id="1772318"/>
    <lineage>
        <taxon>Viruses</taxon>
        <taxon>Duplodnaviria</taxon>
        <taxon>Heunggongvirae</taxon>
        <taxon>Uroviricota</taxon>
        <taxon>Caudoviricetes</taxon>
        <taxon>Berryhillviridae</taxon>
        <taxon>Marthavirus</taxon>
        <taxon>Marthavirus martha</taxon>
    </lineage>
</organism>
<gene>
    <name evidence="2" type="primary">41</name>
    <name evidence="2" type="ORF">TAEYOUNG_41</name>
</gene>